<protein>
    <recommendedName>
        <fullName evidence="4">PDZ domain-containing protein</fullName>
    </recommendedName>
</protein>
<evidence type="ECO:0000256" key="1">
    <source>
        <dbReference type="SAM" id="MobiDB-lite"/>
    </source>
</evidence>
<reference evidence="2 3" key="1">
    <citation type="submission" date="2024-02" db="EMBL/GenBank/DDBJ databases">
        <authorList>
            <person name="Chen Y."/>
            <person name="Shah S."/>
            <person name="Dougan E. K."/>
            <person name="Thang M."/>
            <person name="Chan C."/>
        </authorList>
    </citation>
    <scope>NUCLEOTIDE SEQUENCE [LARGE SCALE GENOMIC DNA]</scope>
</reference>
<gene>
    <name evidence="2" type="ORF">CCMP2556_LOCUS13734</name>
</gene>
<accession>A0ABP0JZ19</accession>
<keyword evidence="3" id="KW-1185">Reference proteome</keyword>
<sequence length="345" mass="38853">MLTGATEQGCRSWATKRELIEGLKLVEEGFARAGGWQPVQQKGMTEDCQPRRMRWQLDRSPALVTPYSTALEGLSSAFCRQQSWASRRRRGGTGGGLTISGTKQRAARRPRGTPRNAADVATHHFSHVPRDACRSVLGGRLKTADRREPRDWEKYDAPGFAVDVCEVRGLREKNGAEKSRDVRLSSRAMQDEYCLVIGIKEGLIEHWNAQQETPEMQVRPWDRLVEVNGTRAPGRQLVSKACAFGQLRLTFERPRSFEVRTRKTHTWGLDITVGDGCLRVVAIKEGPIQEWNQDNPDHAIQCGDRIVAVSPVEEEAPKALDLLQTLQHHPGEVTLRIMSWSKEDE</sequence>
<dbReference type="Proteomes" id="UP001642484">
    <property type="component" value="Unassembled WGS sequence"/>
</dbReference>
<evidence type="ECO:0000313" key="2">
    <source>
        <dbReference type="EMBL" id="CAK9019613.1"/>
    </source>
</evidence>
<dbReference type="EMBL" id="CAXAMN010006892">
    <property type="protein sequence ID" value="CAK9019613.1"/>
    <property type="molecule type" value="Genomic_DNA"/>
</dbReference>
<evidence type="ECO:0008006" key="4">
    <source>
        <dbReference type="Google" id="ProtNLM"/>
    </source>
</evidence>
<comment type="caution">
    <text evidence="2">The sequence shown here is derived from an EMBL/GenBank/DDBJ whole genome shotgun (WGS) entry which is preliminary data.</text>
</comment>
<feature type="region of interest" description="Disordered" evidence="1">
    <location>
        <begin position="85"/>
        <end position="116"/>
    </location>
</feature>
<evidence type="ECO:0000313" key="3">
    <source>
        <dbReference type="Proteomes" id="UP001642484"/>
    </source>
</evidence>
<name>A0ABP0JZ19_9DINO</name>
<proteinExistence type="predicted"/>
<organism evidence="2 3">
    <name type="scientific">Durusdinium trenchii</name>
    <dbReference type="NCBI Taxonomy" id="1381693"/>
    <lineage>
        <taxon>Eukaryota</taxon>
        <taxon>Sar</taxon>
        <taxon>Alveolata</taxon>
        <taxon>Dinophyceae</taxon>
        <taxon>Suessiales</taxon>
        <taxon>Symbiodiniaceae</taxon>
        <taxon>Durusdinium</taxon>
    </lineage>
</organism>